<gene>
    <name evidence="1" type="ORF">PITCH_A560002</name>
</gene>
<reference evidence="1" key="1">
    <citation type="submission" date="2018-01" db="EMBL/GenBank/DDBJ databases">
        <authorList>
            <person name="Regsiter A."/>
            <person name="William W."/>
        </authorList>
    </citation>
    <scope>NUCLEOTIDE SEQUENCE</scope>
    <source>
        <strain evidence="1">TRIP AH-1</strain>
    </source>
</reference>
<sequence length="54" mass="6004">MRCCSTGLKVDAQGRVLFGDGIGVIGCGMLIEAHPVSLDRHSKTERYQRRTQKK</sequence>
<protein>
    <submittedName>
        <fullName evidence="1">Uncharacterized protein</fullName>
    </submittedName>
</protein>
<dbReference type="AlphaFoldDB" id="A0A445N178"/>
<organism evidence="1">
    <name type="scientific">uncultured Desulfobacterium sp</name>
    <dbReference type="NCBI Taxonomy" id="201089"/>
    <lineage>
        <taxon>Bacteria</taxon>
        <taxon>Pseudomonadati</taxon>
        <taxon>Thermodesulfobacteriota</taxon>
        <taxon>Desulfobacteria</taxon>
        <taxon>Desulfobacterales</taxon>
        <taxon>Desulfobacteriaceae</taxon>
        <taxon>Desulfobacterium</taxon>
        <taxon>environmental samples</taxon>
    </lineage>
</organism>
<proteinExistence type="predicted"/>
<accession>A0A445N178</accession>
<evidence type="ECO:0000313" key="1">
    <source>
        <dbReference type="EMBL" id="SPD75361.1"/>
    </source>
</evidence>
<dbReference type="EMBL" id="OJIN01000199">
    <property type="protein sequence ID" value="SPD75361.1"/>
    <property type="molecule type" value="Genomic_DNA"/>
</dbReference>
<name>A0A445N178_9BACT</name>